<keyword evidence="3" id="KW-1185">Reference proteome</keyword>
<reference evidence="2" key="1">
    <citation type="submission" date="2022-07" db="EMBL/GenBank/DDBJ databases">
        <title>Complete Genome Sequence of the Radioresistant Bacterium Deinococcus aetherius ST0316, Isolated from the Air Dust collected in Lower Stratosphere above Japan.</title>
        <authorList>
            <person name="Satoh K."/>
            <person name="Hagiwara K."/>
            <person name="Katsumata K."/>
            <person name="Kubo A."/>
            <person name="Yokobori S."/>
            <person name="Yamagishi A."/>
            <person name="Oono Y."/>
            <person name="Narumi I."/>
        </authorList>
    </citation>
    <scope>NUCLEOTIDE SEQUENCE</scope>
    <source>
        <strain evidence="2">ST0316</strain>
    </source>
</reference>
<evidence type="ECO:0000313" key="3">
    <source>
        <dbReference type="Proteomes" id="UP001064971"/>
    </source>
</evidence>
<feature type="chain" id="PRO_5045393367" evidence="1">
    <location>
        <begin position="21"/>
        <end position="165"/>
    </location>
</feature>
<evidence type="ECO:0000256" key="1">
    <source>
        <dbReference type="SAM" id="SignalP"/>
    </source>
</evidence>
<organism evidence="2 3">
    <name type="scientific">Deinococcus aetherius</name>
    <dbReference type="NCBI Taxonomy" id="200252"/>
    <lineage>
        <taxon>Bacteria</taxon>
        <taxon>Thermotogati</taxon>
        <taxon>Deinococcota</taxon>
        <taxon>Deinococci</taxon>
        <taxon>Deinococcales</taxon>
        <taxon>Deinococcaceae</taxon>
        <taxon>Deinococcus</taxon>
    </lineage>
</organism>
<accession>A0ABM8AE80</accession>
<feature type="signal peptide" evidence="1">
    <location>
        <begin position="1"/>
        <end position="20"/>
    </location>
</feature>
<protein>
    <submittedName>
        <fullName evidence="2">Uncharacterized protein</fullName>
    </submittedName>
</protein>
<dbReference type="RefSeq" id="WP_264774804.1">
    <property type="nucleotide sequence ID" value="NZ_AP026560.1"/>
</dbReference>
<name>A0ABM8AE80_9DEIO</name>
<dbReference type="Proteomes" id="UP001064971">
    <property type="component" value="Chromosome"/>
</dbReference>
<dbReference type="EMBL" id="AP026560">
    <property type="protein sequence ID" value="BDP42091.1"/>
    <property type="molecule type" value="Genomic_DNA"/>
</dbReference>
<proteinExistence type="predicted"/>
<gene>
    <name evidence="2" type="ORF">DAETH_20600</name>
</gene>
<evidence type="ECO:0000313" key="2">
    <source>
        <dbReference type="EMBL" id="BDP42091.1"/>
    </source>
</evidence>
<sequence length="165" mass="18192">MRRALLTLTALSLLLGTARADHQQDNLRALTSADLCPPVSYVAVDNEEQQDLAVALDEQLDKYATLYGVLYGDPKTCTVDQIFTLDAFKARDGRMLYALDLTVRSAKPARLTLGTHTFDAKFLELWSTSGYGSVAGQGDLADTAVDSVREYYEELALAWKATHKK</sequence>
<keyword evidence="1" id="KW-0732">Signal</keyword>